<proteinExistence type="predicted"/>
<name>A0A482GH10_BPGOS</name>
<accession>A0A482GH10</accession>
<gene>
    <name evidence="1" type="ORF">Goslar_00140</name>
</gene>
<keyword evidence="2" id="KW-1185">Reference proteome</keyword>
<reference evidence="1 2" key="1">
    <citation type="submission" date="2018-12" db="EMBL/GenBank/DDBJ databases">
        <title>Still something new to discover - new insights into E. coli phage diversity and taxonomy.</title>
        <authorList>
            <person name="Korf I.H.E."/>
            <person name="Adriaennsens E."/>
            <person name="Dreiseikelmann B."/>
            <person name="Kropinski A."/>
            <person name="Nimtz M."/>
            <person name="Meier-Kolthoff J.P."/>
            <person name="Rohde M."/>
            <person name="van Raaij M."/>
            <person name="Wittmann J."/>
        </authorList>
    </citation>
    <scope>NUCLEOTIDE SEQUENCE [LARGE SCALE GENOMIC DNA]</scope>
</reference>
<evidence type="ECO:0000313" key="1">
    <source>
        <dbReference type="EMBL" id="QBO63933.1"/>
    </source>
</evidence>
<organismHost>
    <name type="scientific">Escherichia coli</name>
    <dbReference type="NCBI Taxonomy" id="562"/>
</organismHost>
<protein>
    <submittedName>
        <fullName evidence="1">Uncharacterized protein</fullName>
    </submittedName>
</protein>
<dbReference type="Proteomes" id="UP000294673">
    <property type="component" value="Segment"/>
</dbReference>
<organism evidence="1 2">
    <name type="scientific">Escherichia phage vB_EcoM_Goslar</name>
    <dbReference type="NCBI Taxonomy" id="2502409"/>
    <lineage>
        <taxon>Viruses</taxon>
        <taxon>Duplodnaviria</taxon>
        <taxon>Heunggongvirae</taxon>
        <taxon>Uroviricota</taxon>
        <taxon>Caudoviricetes</taxon>
        <taxon>Chimalliviridae</taxon>
        <taxon>Goslarvirus</taxon>
        <taxon>Goslarvirus goslar</taxon>
    </lineage>
</organism>
<dbReference type="EMBL" id="MK327938">
    <property type="protein sequence ID" value="QBO63933.1"/>
    <property type="molecule type" value="Genomic_DNA"/>
</dbReference>
<evidence type="ECO:0000313" key="2">
    <source>
        <dbReference type="Proteomes" id="UP000294673"/>
    </source>
</evidence>
<sequence>MDEVSSELLEAMDERVTTIGFYLTGVTEALPIPKNSYEMEADSILTQTLPIQLKAEINERLRVDMLTKEQRESLLEALDTIDKRMTLLKLGFKKQLH</sequence>